<sequence>MINLTPVFNALIALVFTLLTAFLVPWIKANLNVKQTDQLVKWAEIAAAAAQQLYWSFDGETRKQHALALLAEKGFDIDSTEVQNALEAAVLKLHSELETANGDGQ</sequence>
<dbReference type="EMBL" id="BK014986">
    <property type="protein sequence ID" value="DAD85685.1"/>
    <property type="molecule type" value="Genomic_DNA"/>
</dbReference>
<feature type="transmembrane region" description="Helical" evidence="1">
    <location>
        <begin position="6"/>
        <end position="27"/>
    </location>
</feature>
<evidence type="ECO:0000313" key="2">
    <source>
        <dbReference type="EMBL" id="DAD85685.1"/>
    </source>
</evidence>
<protein>
    <submittedName>
        <fullName evidence="2">Holin</fullName>
    </submittedName>
</protein>
<keyword evidence="1" id="KW-0812">Transmembrane</keyword>
<evidence type="ECO:0000256" key="1">
    <source>
        <dbReference type="SAM" id="Phobius"/>
    </source>
</evidence>
<keyword evidence="1" id="KW-0472">Membrane</keyword>
<name>A0A8S5MTL6_9CAUD</name>
<reference evidence="2" key="1">
    <citation type="journal article" date="2021" name="Proc. Natl. Acad. Sci. U.S.A.">
        <title>A Catalog of Tens of Thousands of Viruses from Human Metagenomes Reveals Hidden Associations with Chronic Diseases.</title>
        <authorList>
            <person name="Tisza M.J."/>
            <person name="Buck C.B."/>
        </authorList>
    </citation>
    <scope>NUCLEOTIDE SEQUENCE</scope>
    <source>
        <strain evidence="2">CtP6113</strain>
    </source>
</reference>
<dbReference type="Pfam" id="PF09682">
    <property type="entry name" value="Phage_holin_6_1"/>
    <property type="match status" value="1"/>
</dbReference>
<accession>A0A8S5MTL6</accession>
<dbReference type="InterPro" id="IPR010026">
    <property type="entry name" value="Phage_holin_LL-H"/>
</dbReference>
<organism evidence="2">
    <name type="scientific">Siphoviridae sp. ctP6113</name>
    <dbReference type="NCBI Taxonomy" id="2826318"/>
    <lineage>
        <taxon>Viruses</taxon>
        <taxon>Duplodnaviria</taxon>
        <taxon>Heunggongvirae</taxon>
        <taxon>Uroviricota</taxon>
        <taxon>Caudoviricetes</taxon>
    </lineage>
</organism>
<keyword evidence="1" id="KW-1133">Transmembrane helix</keyword>
<proteinExistence type="predicted"/>